<gene>
    <name evidence="1" type="ORF">DWG14_03310</name>
</gene>
<evidence type="ECO:0000313" key="1">
    <source>
        <dbReference type="EMBL" id="AYC39078.1"/>
    </source>
</evidence>
<protein>
    <submittedName>
        <fullName evidence="1">Uncharacterized protein</fullName>
    </submittedName>
</protein>
<dbReference type="Proteomes" id="UP000265765">
    <property type="component" value="Chromosome"/>
</dbReference>
<name>A0AAI8PM87_9ACTN</name>
<dbReference type="KEGG" id="sge:DWG14_03310"/>
<accession>A0AAI8PM87</accession>
<evidence type="ECO:0000313" key="2">
    <source>
        <dbReference type="Proteomes" id="UP000265765"/>
    </source>
</evidence>
<sequence>MLSLLNPVVGLLMLRGAVAEDESRTGSGGRTGARVRCNGDRLPRPAVRSGSYGGCWYRSRVGAVTQPHSTQAHLAQPHWTQPHWAPVGQKELSALVSGSRTWAGDRVAGPVARIAYSVPSAASKRWSTT</sequence>
<reference evidence="1 2" key="1">
    <citation type="submission" date="2018-09" db="EMBL/GenBank/DDBJ databases">
        <title>Production of Trimethoprim by Streptomyces sp. 3E-1.</title>
        <authorList>
            <person name="Kang H.J."/>
            <person name="Kim S.B."/>
        </authorList>
    </citation>
    <scope>NUCLEOTIDE SEQUENCE [LARGE SCALE GENOMIC DNA]</scope>
    <source>
        <strain evidence="1 2">3E-1</strain>
    </source>
</reference>
<dbReference type="AlphaFoldDB" id="A0AAI8PM87"/>
<organism evidence="1 2">
    <name type="scientific">Streptomyces griseorubiginosus</name>
    <dbReference type="NCBI Taxonomy" id="67304"/>
    <lineage>
        <taxon>Bacteria</taxon>
        <taxon>Bacillati</taxon>
        <taxon>Actinomycetota</taxon>
        <taxon>Actinomycetes</taxon>
        <taxon>Kitasatosporales</taxon>
        <taxon>Streptomycetaceae</taxon>
        <taxon>Streptomyces</taxon>
    </lineage>
</organism>
<dbReference type="EMBL" id="CP032427">
    <property type="protein sequence ID" value="AYC39078.1"/>
    <property type="molecule type" value="Genomic_DNA"/>
</dbReference>
<proteinExistence type="predicted"/>